<evidence type="ECO:0000313" key="2">
    <source>
        <dbReference type="EMBL" id="KAK7303362.1"/>
    </source>
</evidence>
<reference evidence="2 3" key="1">
    <citation type="submission" date="2024-01" db="EMBL/GenBank/DDBJ databases">
        <title>The genomes of 5 underutilized Papilionoideae crops provide insights into root nodulation and disease resistance.</title>
        <authorList>
            <person name="Yuan L."/>
        </authorList>
    </citation>
    <scope>NUCLEOTIDE SEQUENCE [LARGE SCALE GENOMIC DNA]</scope>
    <source>
        <strain evidence="2">LY-2023</strain>
        <tissue evidence="2">Leaf</tissue>
    </source>
</reference>
<feature type="compositionally biased region" description="Basic residues" evidence="1">
    <location>
        <begin position="61"/>
        <end position="74"/>
    </location>
</feature>
<proteinExistence type="predicted"/>
<accession>A0AAN9PN15</accession>
<evidence type="ECO:0000256" key="1">
    <source>
        <dbReference type="SAM" id="MobiDB-lite"/>
    </source>
</evidence>
<comment type="caution">
    <text evidence="2">The sequence shown here is derived from an EMBL/GenBank/DDBJ whole genome shotgun (WGS) entry which is preliminary data.</text>
</comment>
<dbReference type="Proteomes" id="UP001359559">
    <property type="component" value="Unassembled WGS sequence"/>
</dbReference>
<gene>
    <name evidence="2" type="ORF">RJT34_14266</name>
</gene>
<organism evidence="2 3">
    <name type="scientific">Clitoria ternatea</name>
    <name type="common">Butterfly pea</name>
    <dbReference type="NCBI Taxonomy" id="43366"/>
    <lineage>
        <taxon>Eukaryota</taxon>
        <taxon>Viridiplantae</taxon>
        <taxon>Streptophyta</taxon>
        <taxon>Embryophyta</taxon>
        <taxon>Tracheophyta</taxon>
        <taxon>Spermatophyta</taxon>
        <taxon>Magnoliopsida</taxon>
        <taxon>eudicotyledons</taxon>
        <taxon>Gunneridae</taxon>
        <taxon>Pentapetalae</taxon>
        <taxon>rosids</taxon>
        <taxon>fabids</taxon>
        <taxon>Fabales</taxon>
        <taxon>Fabaceae</taxon>
        <taxon>Papilionoideae</taxon>
        <taxon>50 kb inversion clade</taxon>
        <taxon>NPAAA clade</taxon>
        <taxon>indigoferoid/millettioid clade</taxon>
        <taxon>Phaseoleae</taxon>
        <taxon>Clitoria</taxon>
    </lineage>
</organism>
<name>A0AAN9PN15_CLITE</name>
<sequence length="152" mass="17449">MNAVLSLTMISSFSRFALLLPSHFLCHNHSRSHRFPMEPNLLLFVSISTFIHFLTFQSSQKGRRKKVVKRKKREKKDNEDKKKGKKRDTNVIITKLNSISAIPLNLPSLLSSPTTCTHTLTRPRCWTVLATVTITTTNNKEEGEERRVPISF</sequence>
<protein>
    <submittedName>
        <fullName evidence="2">Uncharacterized protein</fullName>
    </submittedName>
</protein>
<keyword evidence="3" id="KW-1185">Reference proteome</keyword>
<dbReference type="AlphaFoldDB" id="A0AAN9PN15"/>
<dbReference type="EMBL" id="JAYKXN010000003">
    <property type="protein sequence ID" value="KAK7303362.1"/>
    <property type="molecule type" value="Genomic_DNA"/>
</dbReference>
<evidence type="ECO:0000313" key="3">
    <source>
        <dbReference type="Proteomes" id="UP001359559"/>
    </source>
</evidence>
<feature type="region of interest" description="Disordered" evidence="1">
    <location>
        <begin position="59"/>
        <end position="89"/>
    </location>
</feature>